<dbReference type="InterPro" id="IPR024312">
    <property type="entry name" value="TACC_fungi"/>
</dbReference>
<name>A0A6A5Z8R4_9PLEO</name>
<dbReference type="Pfam" id="PF12709">
    <property type="entry name" value="Fungal_TACC"/>
    <property type="match status" value="1"/>
</dbReference>
<dbReference type="Gene3D" id="1.10.287.1490">
    <property type="match status" value="1"/>
</dbReference>
<proteinExistence type="predicted"/>
<feature type="coiled-coil region" evidence="1">
    <location>
        <begin position="412"/>
        <end position="537"/>
    </location>
</feature>
<keyword evidence="1" id="KW-0175">Coiled coil</keyword>
<feature type="coiled-coil region" evidence="1">
    <location>
        <begin position="582"/>
        <end position="631"/>
    </location>
</feature>
<feature type="region of interest" description="Disordered" evidence="2">
    <location>
        <begin position="74"/>
        <end position="251"/>
    </location>
</feature>
<organism evidence="3 4">
    <name type="scientific">Lophiotrema nucula</name>
    <dbReference type="NCBI Taxonomy" id="690887"/>
    <lineage>
        <taxon>Eukaryota</taxon>
        <taxon>Fungi</taxon>
        <taxon>Dikarya</taxon>
        <taxon>Ascomycota</taxon>
        <taxon>Pezizomycotina</taxon>
        <taxon>Dothideomycetes</taxon>
        <taxon>Pleosporomycetidae</taxon>
        <taxon>Pleosporales</taxon>
        <taxon>Lophiotremataceae</taxon>
        <taxon>Lophiotrema</taxon>
    </lineage>
</organism>
<feature type="compositionally biased region" description="Basic and acidic residues" evidence="2">
    <location>
        <begin position="726"/>
        <end position="738"/>
    </location>
</feature>
<evidence type="ECO:0000256" key="1">
    <source>
        <dbReference type="SAM" id="Coils"/>
    </source>
</evidence>
<evidence type="ECO:0000313" key="4">
    <source>
        <dbReference type="Proteomes" id="UP000799770"/>
    </source>
</evidence>
<sequence>MAEPLLSLSPEKVNSITTQDDIDIDIDIDMTWHNPPSSPFISHVEVEDQENVAPADTIAPTPMKAGLNLEENVPQSAFKISSPSKKLGLQDRTSPLKRSPTKHLLDDTEDITFRSSVEKQESPKKASPVKQTAMERPESTMSNRSHKHASPSKLSRPGSVEPVGRLSDALNGQAPGTELSSENRPSSSHQDSALRENEGLTIAMRILEETRSESHESSSSTTYQTQQEWVESEDIGAIDDTEFNPDGPDLTSMTFDDTCFSTFSEMPNLDMTKFAGLKKSPTKQGLFDQSTPRARPQMTPSTVRRTERTPSPTPRRGRKDNDTTNLLLDFTAQIEAFSASRRGSPTRSARQSPVKSSTESNLLSFIQNQRSPAKTSSVVPATPGGQNRQLLNLLDFELPPPPTPRSVPTVTIRELESLKSTLQSQISSLTASLSGKDAEVASLGKAVSDAERRVGEAQEQVREERSAREHAEAQMADWKKKGEEVQKLLQDVQSELARNDTERESLLARLAEAEKRAEEADQRTSELETKVIEAESKNVDMTTFINPDESEENRKIYSEGECQAAIAEKVNEVARDLHSAYKAKHEKKIKALKENYQKKADERCKELRVQIIRLERHVEEAEKKRDDTFSKVLPVEFSKTDGACDKCGRTDKPAASSTASNADDLKRLEEQKSEIESLKAKLAGLQTELNSLRKSGEEMMKELEAERVEKGELVAAAEQMLSLCGEKMEEMQQEDLRRSQLGGAPPTAPTPSQPQARPGSALGRPGSAMSDRLGALGGDKASGIAKPSGLRAPGGFGFQGAPALSRSTSGGKSRLLTNLERMGAGRGGE</sequence>
<evidence type="ECO:0000313" key="3">
    <source>
        <dbReference type="EMBL" id="KAF2115830.1"/>
    </source>
</evidence>
<accession>A0A6A5Z8R4</accession>
<feature type="region of interest" description="Disordered" evidence="2">
    <location>
        <begin position="725"/>
        <end position="829"/>
    </location>
</feature>
<feature type="region of interest" description="Disordered" evidence="2">
    <location>
        <begin position="280"/>
        <end position="325"/>
    </location>
</feature>
<keyword evidence="4" id="KW-1185">Reference proteome</keyword>
<dbReference type="SUPFAM" id="SSF57997">
    <property type="entry name" value="Tropomyosin"/>
    <property type="match status" value="1"/>
</dbReference>
<protein>
    <submittedName>
        <fullName evidence="3">Uncharacterized protein</fullName>
    </submittedName>
</protein>
<feature type="region of interest" description="Disordered" evidence="2">
    <location>
        <begin position="337"/>
        <end position="361"/>
    </location>
</feature>
<feature type="compositionally biased region" description="Polar residues" evidence="2">
    <location>
        <begin position="74"/>
        <end position="84"/>
    </location>
</feature>
<evidence type="ECO:0000256" key="2">
    <source>
        <dbReference type="SAM" id="MobiDB-lite"/>
    </source>
</evidence>
<dbReference type="Proteomes" id="UP000799770">
    <property type="component" value="Unassembled WGS sequence"/>
</dbReference>
<gene>
    <name evidence="3" type="ORF">BDV96DRAFT_599387</name>
</gene>
<reference evidence="3" key="1">
    <citation type="journal article" date="2020" name="Stud. Mycol.">
        <title>101 Dothideomycetes genomes: a test case for predicting lifestyles and emergence of pathogens.</title>
        <authorList>
            <person name="Haridas S."/>
            <person name="Albert R."/>
            <person name="Binder M."/>
            <person name="Bloem J."/>
            <person name="Labutti K."/>
            <person name="Salamov A."/>
            <person name="Andreopoulos B."/>
            <person name="Baker S."/>
            <person name="Barry K."/>
            <person name="Bills G."/>
            <person name="Bluhm B."/>
            <person name="Cannon C."/>
            <person name="Castanera R."/>
            <person name="Culley D."/>
            <person name="Daum C."/>
            <person name="Ezra D."/>
            <person name="Gonzalez J."/>
            <person name="Henrissat B."/>
            <person name="Kuo A."/>
            <person name="Liang C."/>
            <person name="Lipzen A."/>
            <person name="Lutzoni F."/>
            <person name="Magnuson J."/>
            <person name="Mondo S."/>
            <person name="Nolan M."/>
            <person name="Ohm R."/>
            <person name="Pangilinan J."/>
            <person name="Park H.-J."/>
            <person name="Ramirez L."/>
            <person name="Alfaro M."/>
            <person name="Sun H."/>
            <person name="Tritt A."/>
            <person name="Yoshinaga Y."/>
            <person name="Zwiers L.-H."/>
            <person name="Turgeon B."/>
            <person name="Goodwin S."/>
            <person name="Spatafora J."/>
            <person name="Crous P."/>
            <person name="Grigoriev I."/>
        </authorList>
    </citation>
    <scope>NUCLEOTIDE SEQUENCE</scope>
    <source>
        <strain evidence="3">CBS 627.86</strain>
    </source>
</reference>
<dbReference type="EMBL" id="ML977322">
    <property type="protein sequence ID" value="KAF2115830.1"/>
    <property type="molecule type" value="Genomic_DNA"/>
</dbReference>
<dbReference type="AlphaFoldDB" id="A0A6A5Z8R4"/>
<feature type="compositionally biased region" description="Polar residues" evidence="2">
    <location>
        <begin position="178"/>
        <end position="191"/>
    </location>
</feature>
<feature type="compositionally biased region" description="Low complexity" evidence="2">
    <location>
        <begin position="217"/>
        <end position="228"/>
    </location>
</feature>
<feature type="compositionally biased region" description="Polar residues" evidence="2">
    <location>
        <begin position="341"/>
        <end position="361"/>
    </location>
</feature>
<feature type="compositionally biased region" description="Basic and acidic residues" evidence="2">
    <location>
        <begin position="206"/>
        <end position="216"/>
    </location>
</feature>
<feature type="compositionally biased region" description="Acidic residues" evidence="2">
    <location>
        <begin position="230"/>
        <end position="243"/>
    </location>
</feature>
<dbReference type="OrthoDB" id="5367584at2759"/>
<feature type="region of interest" description="Disordered" evidence="2">
    <location>
        <begin position="644"/>
        <end position="668"/>
    </location>
</feature>